<comment type="function">
    <text evidence="1">May be involved in ciliary biogenesis or function.</text>
</comment>
<evidence type="ECO:0000256" key="11">
    <source>
        <dbReference type="SAM" id="Phobius"/>
    </source>
</evidence>
<evidence type="ECO:0000256" key="9">
    <source>
        <dbReference type="ARBA" id="ARBA00023273"/>
    </source>
</evidence>
<evidence type="ECO:0000256" key="10">
    <source>
        <dbReference type="SAM" id="MobiDB-lite"/>
    </source>
</evidence>
<dbReference type="PANTHER" id="PTHR31622">
    <property type="entry name" value="TRANSMEMBRANE PROTEIN 218"/>
    <property type="match status" value="1"/>
</dbReference>
<reference evidence="13" key="1">
    <citation type="submission" date="2025-08" db="UniProtKB">
        <authorList>
            <consortium name="Ensembl"/>
        </authorList>
    </citation>
    <scope>IDENTIFICATION</scope>
</reference>
<dbReference type="GO" id="GO:0005929">
    <property type="term" value="C:cilium"/>
    <property type="evidence" value="ECO:0007669"/>
    <property type="project" value="UniProtKB-SubCell"/>
</dbReference>
<feature type="transmembrane region" description="Helical" evidence="11">
    <location>
        <begin position="6"/>
        <end position="29"/>
    </location>
</feature>
<evidence type="ECO:0000313" key="13">
    <source>
        <dbReference type="Ensembl" id="ENSCANP00000029594.1"/>
    </source>
</evidence>
<dbReference type="PANTHER" id="PTHR31622:SF1">
    <property type="entry name" value="TRANSMEMBRANE PROTEIN 218"/>
    <property type="match status" value="1"/>
</dbReference>
<dbReference type="GO" id="GO:0016020">
    <property type="term" value="C:membrane"/>
    <property type="evidence" value="ECO:0007669"/>
    <property type="project" value="UniProtKB-SubCell"/>
</dbReference>
<dbReference type="Ensembl" id="ENSCANT00000052770.1">
    <property type="protein sequence ID" value="ENSCANP00000029594.1"/>
    <property type="gene ID" value="ENSCANG00000038409.1"/>
</dbReference>
<dbReference type="Pfam" id="PF25810">
    <property type="entry name" value="TMEM218_N"/>
    <property type="match status" value="1"/>
</dbReference>
<reference evidence="13" key="2">
    <citation type="submission" date="2025-09" db="UniProtKB">
        <authorList>
            <consortium name="Ensembl"/>
        </authorList>
    </citation>
    <scope>IDENTIFICATION</scope>
</reference>
<feature type="region of interest" description="Disordered" evidence="10">
    <location>
        <begin position="34"/>
        <end position="54"/>
    </location>
</feature>
<evidence type="ECO:0000256" key="5">
    <source>
        <dbReference type="ARBA" id="ARBA00015054"/>
    </source>
</evidence>
<comment type="subcellular location">
    <subcellularLocation>
        <location evidence="2">Cell projection</location>
        <location evidence="2">Cilium</location>
    </subcellularLocation>
    <subcellularLocation>
        <location evidence="3">Membrane</location>
        <topology evidence="3">Multi-pass membrane protein</topology>
    </subcellularLocation>
</comment>
<keyword evidence="9" id="KW-0966">Cell projection</keyword>
<accession>A0A2K5JL63</accession>
<dbReference type="InterPro" id="IPR026771">
    <property type="entry name" value="Tmem218"/>
</dbReference>
<keyword evidence="7 11" id="KW-1133">Transmembrane helix</keyword>
<dbReference type="InterPro" id="IPR057973">
    <property type="entry name" value="TMEM218_N"/>
</dbReference>
<evidence type="ECO:0000313" key="14">
    <source>
        <dbReference type="Proteomes" id="UP000233080"/>
    </source>
</evidence>
<evidence type="ECO:0000259" key="12">
    <source>
        <dbReference type="Pfam" id="PF25810"/>
    </source>
</evidence>
<evidence type="ECO:0000256" key="7">
    <source>
        <dbReference type="ARBA" id="ARBA00022989"/>
    </source>
</evidence>
<evidence type="ECO:0000256" key="8">
    <source>
        <dbReference type="ARBA" id="ARBA00023136"/>
    </source>
</evidence>
<comment type="similarity">
    <text evidence="4">Belongs to the TMEM218 family.</text>
</comment>
<dbReference type="AlphaFoldDB" id="A0A2K5JL63"/>
<evidence type="ECO:0000256" key="3">
    <source>
        <dbReference type="ARBA" id="ARBA00004141"/>
    </source>
</evidence>
<keyword evidence="6 11" id="KW-0812">Transmembrane</keyword>
<dbReference type="Proteomes" id="UP000233080">
    <property type="component" value="Unassembled WGS sequence"/>
</dbReference>
<organism evidence="13 14">
    <name type="scientific">Colobus angolensis palliatus</name>
    <name type="common">Peters' Angolan colobus</name>
    <dbReference type="NCBI Taxonomy" id="336983"/>
    <lineage>
        <taxon>Eukaryota</taxon>
        <taxon>Metazoa</taxon>
        <taxon>Chordata</taxon>
        <taxon>Craniata</taxon>
        <taxon>Vertebrata</taxon>
        <taxon>Euteleostomi</taxon>
        <taxon>Mammalia</taxon>
        <taxon>Eutheria</taxon>
        <taxon>Euarchontoglires</taxon>
        <taxon>Primates</taxon>
        <taxon>Haplorrhini</taxon>
        <taxon>Catarrhini</taxon>
        <taxon>Cercopithecidae</taxon>
        <taxon>Colobinae</taxon>
        <taxon>Colobus</taxon>
    </lineage>
</organism>
<evidence type="ECO:0000256" key="2">
    <source>
        <dbReference type="ARBA" id="ARBA00004138"/>
    </source>
</evidence>
<keyword evidence="14" id="KW-1185">Reference proteome</keyword>
<proteinExistence type="inferred from homology"/>
<keyword evidence="8 11" id="KW-0472">Membrane</keyword>
<evidence type="ECO:0000256" key="6">
    <source>
        <dbReference type="ARBA" id="ARBA00022692"/>
    </source>
</evidence>
<name>A0A2K5JL63_COLAP</name>
<protein>
    <recommendedName>
        <fullName evidence="5">Transmembrane protein 218</fullName>
    </recommendedName>
</protein>
<evidence type="ECO:0000256" key="4">
    <source>
        <dbReference type="ARBA" id="ARBA00010775"/>
    </source>
</evidence>
<evidence type="ECO:0000256" key="1">
    <source>
        <dbReference type="ARBA" id="ARBA00003173"/>
    </source>
</evidence>
<sequence length="54" mass="5379">MAGTVLGVGAGVFILALLWVSVLLLCVLLSRASGAASSVALPTSWRIPSPRGGS</sequence>
<feature type="domain" description="Transmembrane protein 218 N-terminal" evidence="12">
    <location>
        <begin position="1"/>
        <end position="37"/>
    </location>
</feature>